<evidence type="ECO:0000313" key="11">
    <source>
        <dbReference type="Proteomes" id="UP000190675"/>
    </source>
</evidence>
<evidence type="ECO:0000259" key="8">
    <source>
        <dbReference type="PROSITE" id="PS50192"/>
    </source>
</evidence>
<comment type="subcellular location">
    <subcellularLocation>
        <location evidence="1">Cell inner membrane</location>
        <topology evidence="1">Multi-pass membrane protein</topology>
    </subcellularLocation>
</comment>
<keyword evidence="2" id="KW-0997">Cell inner membrane</keyword>
<proteinExistence type="inferred from homology"/>
<dbReference type="EMBL" id="LT670818">
    <property type="protein sequence ID" value="SHH16054.1"/>
    <property type="molecule type" value="Genomic_DNA"/>
</dbReference>
<dbReference type="GO" id="GO:0005886">
    <property type="term" value="C:plasma membrane"/>
    <property type="evidence" value="ECO:0007669"/>
    <property type="project" value="UniProtKB-SubCell"/>
</dbReference>
<evidence type="ECO:0000259" key="7">
    <source>
        <dbReference type="PROSITE" id="PS50111"/>
    </source>
</evidence>
<feature type="transmembrane region" description="Helical" evidence="6">
    <location>
        <begin position="320"/>
        <end position="343"/>
    </location>
</feature>
<dbReference type="PANTHER" id="PTHR32089">
    <property type="entry name" value="METHYL-ACCEPTING CHEMOTAXIS PROTEIN MCPB"/>
    <property type="match status" value="1"/>
</dbReference>
<evidence type="ECO:0000256" key="4">
    <source>
        <dbReference type="ARBA" id="ARBA00029447"/>
    </source>
</evidence>
<evidence type="ECO:0000256" key="3">
    <source>
        <dbReference type="ARBA" id="ARBA00023224"/>
    </source>
</evidence>
<evidence type="ECO:0000256" key="2">
    <source>
        <dbReference type="ARBA" id="ARBA00022519"/>
    </source>
</evidence>
<organism evidence="10 11">
    <name type="scientific">Bradyrhizobium erythrophlei</name>
    <dbReference type="NCBI Taxonomy" id="1437360"/>
    <lineage>
        <taxon>Bacteria</taxon>
        <taxon>Pseudomonadati</taxon>
        <taxon>Pseudomonadota</taxon>
        <taxon>Alphaproteobacteria</taxon>
        <taxon>Hyphomicrobiales</taxon>
        <taxon>Nitrobacteraceae</taxon>
        <taxon>Bradyrhizobium</taxon>
    </lineage>
</organism>
<gene>
    <name evidence="10" type="ORF">SAMN05444169_6077</name>
</gene>
<dbReference type="Gene3D" id="1.10.8.500">
    <property type="entry name" value="HAMP domain in histidine kinase"/>
    <property type="match status" value="1"/>
</dbReference>
<feature type="domain" description="T-SNARE coiled-coil homology" evidence="8">
    <location>
        <begin position="590"/>
        <end position="652"/>
    </location>
</feature>
<evidence type="ECO:0000313" key="10">
    <source>
        <dbReference type="EMBL" id="SHH16054.1"/>
    </source>
</evidence>
<evidence type="ECO:0000259" key="9">
    <source>
        <dbReference type="PROSITE" id="PS50885"/>
    </source>
</evidence>
<dbReference type="SMART" id="SM00304">
    <property type="entry name" value="HAMP"/>
    <property type="match status" value="1"/>
</dbReference>
<keyword evidence="2" id="KW-1003">Cell membrane</keyword>
<dbReference type="InterPro" id="IPR004089">
    <property type="entry name" value="MCPsignal_dom"/>
</dbReference>
<dbReference type="Pfam" id="PF00015">
    <property type="entry name" value="MCPsignal"/>
    <property type="match status" value="1"/>
</dbReference>
<keyword evidence="3 5" id="KW-0807">Transducer</keyword>
<name>A0A1M5QPN6_9BRAD</name>
<dbReference type="InterPro" id="IPR000727">
    <property type="entry name" value="T_SNARE_dom"/>
</dbReference>
<dbReference type="Gene3D" id="1.10.287.950">
    <property type="entry name" value="Methyl-accepting chemotaxis protein"/>
    <property type="match status" value="1"/>
</dbReference>
<dbReference type="OrthoDB" id="3378718at2"/>
<evidence type="ECO:0000256" key="5">
    <source>
        <dbReference type="PROSITE-ProRule" id="PRU00284"/>
    </source>
</evidence>
<dbReference type="PANTHER" id="PTHR32089:SF112">
    <property type="entry name" value="LYSOZYME-LIKE PROTEIN-RELATED"/>
    <property type="match status" value="1"/>
</dbReference>
<dbReference type="AlphaFoldDB" id="A0A1M5QPN6"/>
<dbReference type="CDD" id="cd06225">
    <property type="entry name" value="HAMP"/>
    <property type="match status" value="1"/>
</dbReference>
<keyword evidence="6" id="KW-1133">Transmembrane helix</keyword>
<reference evidence="10 11" key="1">
    <citation type="submission" date="2016-11" db="EMBL/GenBank/DDBJ databases">
        <authorList>
            <person name="Jaros S."/>
            <person name="Januszkiewicz K."/>
            <person name="Wedrychowicz H."/>
        </authorList>
    </citation>
    <scope>NUCLEOTIDE SEQUENCE [LARGE SCALE GENOMIC DNA]</scope>
    <source>
        <strain evidence="10 11">GAS242</strain>
    </source>
</reference>
<keyword evidence="6" id="KW-0812">Transmembrane</keyword>
<evidence type="ECO:0000256" key="1">
    <source>
        <dbReference type="ARBA" id="ARBA00004429"/>
    </source>
</evidence>
<accession>A0A1M5QPN6</accession>
<dbReference type="PROSITE" id="PS50111">
    <property type="entry name" value="CHEMOTAXIS_TRANSDUC_2"/>
    <property type="match status" value="1"/>
</dbReference>
<evidence type="ECO:0000256" key="6">
    <source>
        <dbReference type="SAM" id="Phobius"/>
    </source>
</evidence>
<dbReference type="Proteomes" id="UP000190675">
    <property type="component" value="Chromosome I"/>
</dbReference>
<feature type="domain" description="Methyl-accepting transducer" evidence="7">
    <location>
        <begin position="438"/>
        <end position="674"/>
    </location>
</feature>
<sequence>MKIGTLLTAAIVSLSAVGGGLAAYVAVAKFQTMDKVSVAQSRLEIVRAVGDLPRYINPERGFATNILFGPPAVDPKQLAELTDKYRKQTDGARDKMNRIRSTLPGALDDGAAIGSAIDALNTKFASLRETIDKAIAGPVDARRDAAKKIVADNSAFNSAVTALLDEQVRRMAQLDGDAYRQASYANIAWTLRDVGGLNASIHKGLVGAKRAATDPEKMDLSRAQGRTDQILLSLQELRSNPATPANVAAALERMNDAYVERFGKELKMVKEGAISGKYEHDADAFFVESQRGLGAVVEVRDAFYDNAEQILGAAYSAARVSFLIALAGLAAVSIASAAMVVMVRRRVCSPIVALTASMSRLAGGDVSSEIPGTERGDEIGAMAAAVGVFKDNMIAADRLAAEKEAENDVKMRRARVLDELTRAFETKVGELVGGLSAASAKMEGTAQSMSSTAADTNRQAAIVAAASEQTSTNVQTVASATEELTSSIAEIGRQVTQSTEIAARAVENARRTGDSARSLAEGAQKIGDVVTLIQSIAAQTNLLALNATIEAARAGDAGRGFAVVASEVKSLAGQTAKATTEISEQIAAIQTSSDATVTAIRNVADVIAEIDQIGVAIASAIEEQGSATKEISRSVQEAARGTQEVNANISGVQQAANHTGSAANQVLGAAAQLTSQSGDLAAQVNRFLSEVRAA</sequence>
<feature type="domain" description="HAMP" evidence="9">
    <location>
        <begin position="345"/>
        <end position="398"/>
    </location>
</feature>
<comment type="similarity">
    <text evidence="4">Belongs to the methyl-accepting chemotaxis (MCP) protein family.</text>
</comment>
<dbReference type="InterPro" id="IPR003660">
    <property type="entry name" value="HAMP_dom"/>
</dbReference>
<protein>
    <submittedName>
        <fullName evidence="10">Methyl-accepting chemotaxis sensory transducer</fullName>
    </submittedName>
</protein>
<dbReference type="SUPFAM" id="SSF58104">
    <property type="entry name" value="Methyl-accepting chemotaxis protein (MCP) signaling domain"/>
    <property type="match status" value="1"/>
</dbReference>
<dbReference type="PROSITE" id="PS50192">
    <property type="entry name" value="T_SNARE"/>
    <property type="match status" value="1"/>
</dbReference>
<dbReference type="Pfam" id="PF00672">
    <property type="entry name" value="HAMP"/>
    <property type="match status" value="1"/>
</dbReference>
<dbReference type="RefSeq" id="WP_079569083.1">
    <property type="nucleotide sequence ID" value="NZ_LT670818.1"/>
</dbReference>
<dbReference type="PROSITE" id="PS50885">
    <property type="entry name" value="HAMP"/>
    <property type="match status" value="1"/>
</dbReference>
<keyword evidence="6" id="KW-0472">Membrane</keyword>
<dbReference type="SMART" id="SM00283">
    <property type="entry name" value="MA"/>
    <property type="match status" value="1"/>
</dbReference>
<dbReference type="GO" id="GO:0007165">
    <property type="term" value="P:signal transduction"/>
    <property type="evidence" value="ECO:0007669"/>
    <property type="project" value="UniProtKB-KW"/>
</dbReference>